<comment type="cofactor">
    <cofactor evidence="4">
        <name>Mg(2+)</name>
        <dbReference type="ChEBI" id="CHEBI:18420"/>
    </cofactor>
    <cofactor evidence="4">
        <name>Mn(2+)</name>
        <dbReference type="ChEBI" id="CHEBI:29035"/>
    </cofactor>
    <text evidence="4">Probably binds two magnesium or manganese ions per subunit.</text>
</comment>
<name>A0A8T1QXQ8_CARIL</name>
<evidence type="ECO:0000313" key="6">
    <source>
        <dbReference type="EMBL" id="KAG6659900.1"/>
    </source>
</evidence>
<keyword evidence="1 4" id="KW-0479">Metal-binding</keyword>
<sequence length="132" mass="15222">MKPKILSWNVRGLNESNKRLRIRALLRQWKADVICLQETKLKIISRRIIRSIWSCQYVGWIYVPSKGASGGILVMSDKRVVECTDEFMGEYAVGCSFKNLEDGFVWAFAGVYGPNLDRERKRMWDELAGLCS</sequence>
<dbReference type="PROSITE" id="PS00726">
    <property type="entry name" value="AP_NUCLEASE_F1_1"/>
    <property type="match status" value="1"/>
</dbReference>
<feature type="binding site" evidence="4">
    <location>
        <position position="38"/>
    </location>
    <ligand>
        <name>Mg(2+)</name>
        <dbReference type="ChEBI" id="CHEBI:18420"/>
        <label>1</label>
    </ligand>
</feature>
<dbReference type="InterPro" id="IPR020847">
    <property type="entry name" value="AP_endonuclease_F1_BS"/>
</dbReference>
<feature type="domain" description="Endonuclease/exonuclease/phosphatase" evidence="5">
    <location>
        <begin position="6"/>
        <end position="111"/>
    </location>
</feature>
<evidence type="ECO:0000256" key="4">
    <source>
        <dbReference type="PIRSR" id="PIRSR604808-2"/>
    </source>
</evidence>
<accession>A0A8T1QXQ8</accession>
<dbReference type="AlphaFoldDB" id="A0A8T1QXQ8"/>
<dbReference type="GO" id="GO:0003906">
    <property type="term" value="F:DNA-(apurinic or apyrimidinic site) endonuclease activity"/>
    <property type="evidence" value="ECO:0007669"/>
    <property type="project" value="TreeGrafter"/>
</dbReference>
<feature type="binding site" evidence="4">
    <location>
        <position position="9"/>
    </location>
    <ligand>
        <name>Mg(2+)</name>
        <dbReference type="ChEBI" id="CHEBI:18420"/>
        <label>1</label>
    </ligand>
</feature>
<keyword evidence="3 4" id="KW-0460">Magnesium</keyword>
<protein>
    <recommendedName>
        <fullName evidence="5">Endonuclease/exonuclease/phosphatase domain-containing protein</fullName>
    </recommendedName>
</protein>
<evidence type="ECO:0000256" key="3">
    <source>
        <dbReference type="ARBA" id="ARBA00022842"/>
    </source>
</evidence>
<gene>
    <name evidence="6" type="ORF">CIPAW_03G068000</name>
</gene>
<comment type="caution">
    <text evidence="6">The sequence shown here is derived from an EMBL/GenBank/DDBJ whole genome shotgun (WGS) entry which is preliminary data.</text>
</comment>
<dbReference type="PANTHER" id="PTHR22748:SF19">
    <property type="entry name" value="ENDONUCLEASE_EXONUCLEASE_PHOSPHATASE DOMAIN-CONTAINING PROTEIN"/>
    <property type="match status" value="1"/>
</dbReference>
<keyword evidence="7" id="KW-1185">Reference proteome</keyword>
<dbReference type="PANTHER" id="PTHR22748">
    <property type="entry name" value="AP ENDONUCLEASE"/>
    <property type="match status" value="1"/>
</dbReference>
<dbReference type="GO" id="GO:0008081">
    <property type="term" value="F:phosphoric diester hydrolase activity"/>
    <property type="evidence" value="ECO:0007669"/>
    <property type="project" value="TreeGrafter"/>
</dbReference>
<dbReference type="Proteomes" id="UP000811609">
    <property type="component" value="Chromosome 3"/>
</dbReference>
<keyword evidence="2" id="KW-0378">Hydrolase</keyword>
<reference evidence="6" key="1">
    <citation type="submission" date="2020-12" db="EMBL/GenBank/DDBJ databases">
        <title>WGS assembly of Carya illinoinensis cv. Pawnee.</title>
        <authorList>
            <person name="Platts A."/>
            <person name="Shu S."/>
            <person name="Wright S."/>
            <person name="Barry K."/>
            <person name="Edger P."/>
            <person name="Pires J.C."/>
            <person name="Schmutz J."/>
        </authorList>
    </citation>
    <scope>NUCLEOTIDE SEQUENCE</scope>
    <source>
        <tissue evidence="6">Leaf</tissue>
    </source>
</reference>
<proteinExistence type="predicted"/>
<dbReference type="GO" id="GO:0046872">
    <property type="term" value="F:metal ion binding"/>
    <property type="evidence" value="ECO:0007669"/>
    <property type="project" value="UniProtKB-KW"/>
</dbReference>
<dbReference type="GO" id="GO:0005634">
    <property type="term" value="C:nucleus"/>
    <property type="evidence" value="ECO:0007669"/>
    <property type="project" value="TreeGrafter"/>
</dbReference>
<dbReference type="InterPro" id="IPR004808">
    <property type="entry name" value="AP_endonuc_1"/>
</dbReference>
<dbReference type="Pfam" id="PF03372">
    <property type="entry name" value="Exo_endo_phos"/>
    <property type="match status" value="1"/>
</dbReference>
<organism evidence="6 7">
    <name type="scientific">Carya illinoinensis</name>
    <name type="common">Pecan</name>
    <dbReference type="NCBI Taxonomy" id="32201"/>
    <lineage>
        <taxon>Eukaryota</taxon>
        <taxon>Viridiplantae</taxon>
        <taxon>Streptophyta</taxon>
        <taxon>Embryophyta</taxon>
        <taxon>Tracheophyta</taxon>
        <taxon>Spermatophyta</taxon>
        <taxon>Magnoliopsida</taxon>
        <taxon>eudicotyledons</taxon>
        <taxon>Gunneridae</taxon>
        <taxon>Pentapetalae</taxon>
        <taxon>rosids</taxon>
        <taxon>fabids</taxon>
        <taxon>Fagales</taxon>
        <taxon>Juglandaceae</taxon>
        <taxon>Carya</taxon>
    </lineage>
</organism>
<evidence type="ECO:0000256" key="1">
    <source>
        <dbReference type="ARBA" id="ARBA00022723"/>
    </source>
</evidence>
<evidence type="ECO:0000259" key="5">
    <source>
        <dbReference type="Pfam" id="PF03372"/>
    </source>
</evidence>
<dbReference type="EMBL" id="CM031811">
    <property type="protein sequence ID" value="KAG6659900.1"/>
    <property type="molecule type" value="Genomic_DNA"/>
</dbReference>
<dbReference type="GO" id="GO:0006284">
    <property type="term" value="P:base-excision repair"/>
    <property type="evidence" value="ECO:0007669"/>
    <property type="project" value="TreeGrafter"/>
</dbReference>
<evidence type="ECO:0000313" key="7">
    <source>
        <dbReference type="Proteomes" id="UP000811609"/>
    </source>
</evidence>
<evidence type="ECO:0000256" key="2">
    <source>
        <dbReference type="ARBA" id="ARBA00022801"/>
    </source>
</evidence>
<keyword evidence="4" id="KW-0464">Manganese</keyword>
<dbReference type="GO" id="GO:0008311">
    <property type="term" value="F:double-stranded DNA 3'-5' DNA exonuclease activity"/>
    <property type="evidence" value="ECO:0007669"/>
    <property type="project" value="TreeGrafter"/>
</dbReference>
<dbReference type="GO" id="GO:0003677">
    <property type="term" value="F:DNA binding"/>
    <property type="evidence" value="ECO:0007669"/>
    <property type="project" value="InterPro"/>
</dbReference>
<dbReference type="InterPro" id="IPR005135">
    <property type="entry name" value="Endo/exonuclease/phosphatase"/>
</dbReference>